<dbReference type="Proteomes" id="UP000245488">
    <property type="component" value="Chromosome"/>
</dbReference>
<sequence>MEEKEKQWYEENPELLEVEKAAMEMLANDDYKKLLFLKDGRACWYIGFSSKLSGRRYNVALVYPSCHPSRIEIPGIRVYPINPSYESMVEEMNASTGRQDHNIPYSIGEPEGIYALSICKPDWYHCRNILASKEGVISAVAVLMETKRFVEFYEMGVANHGVGFYRFTSIDPEVQEKACIEYFGAPAVEYYRKDSN</sequence>
<dbReference type="EMBL" id="NXNG01000001">
    <property type="protein sequence ID" value="PWT28798.1"/>
    <property type="molecule type" value="Genomic_DNA"/>
</dbReference>
<proteinExistence type="predicted"/>
<keyword evidence="2" id="KW-1185">Reference proteome</keyword>
<accession>A0A317G491</accession>
<evidence type="ECO:0000313" key="1">
    <source>
        <dbReference type="EMBL" id="PWT28798.1"/>
    </source>
</evidence>
<comment type="caution">
    <text evidence="1">The sequence shown here is derived from an EMBL/GenBank/DDBJ whole genome shotgun (WGS) entry which is preliminary data.</text>
</comment>
<reference evidence="1 2" key="1">
    <citation type="submission" date="2017-09" db="EMBL/GenBank/DDBJ databases">
        <title>High-quality draft genome sequence of Butyrivibrio fibrisolvens INBov1, isolated from cow rumen.</title>
        <authorList>
            <person name="Rodriguez Hernaez J."/>
            <person name="Rivarola M."/>
            <person name="Paniego N."/>
            <person name="Cravero S."/>
            <person name="Ceron Cucchi M."/>
            <person name="Martinez M.C."/>
        </authorList>
    </citation>
    <scope>NUCLEOTIDE SEQUENCE [LARGE SCALE GENOMIC DNA]</scope>
    <source>
        <strain evidence="1 2">INBov1</strain>
    </source>
</reference>
<dbReference type="RefSeq" id="WP_110073870.1">
    <property type="nucleotide sequence ID" value="NZ_CM009896.1"/>
</dbReference>
<dbReference type="AlphaFoldDB" id="A0A317G491"/>
<organism evidence="1 2">
    <name type="scientific">Butyrivibrio fibrisolvens</name>
    <dbReference type="NCBI Taxonomy" id="831"/>
    <lineage>
        <taxon>Bacteria</taxon>
        <taxon>Bacillati</taxon>
        <taxon>Bacillota</taxon>
        <taxon>Clostridia</taxon>
        <taxon>Lachnospirales</taxon>
        <taxon>Lachnospiraceae</taxon>
        <taxon>Butyrivibrio</taxon>
    </lineage>
</organism>
<evidence type="ECO:0000313" key="2">
    <source>
        <dbReference type="Proteomes" id="UP000245488"/>
    </source>
</evidence>
<protein>
    <submittedName>
        <fullName evidence="1">Uncharacterized protein</fullName>
    </submittedName>
</protein>
<gene>
    <name evidence="1" type="ORF">CPT75_17620</name>
</gene>
<name>A0A317G491_BUTFI</name>